<sequence length="341" mass="35915">MSPGRKADRVTIKDVAREAGVSVTTVSHALNNPEGSRVSEETRTHVKSVAAALGYRANPSARALRTRRTDTIALVGRQLATTEHLGRMVLGAQDAVRAHGGLLIVADTADDEDGVIATLMDHQVDGVILGALYHQEVTVPSALAGVPTVVVNAFTTDARYSWVVPDEVAGGRAGAETLLASGHRRVAMINNQDDIPAAHGRAQGFVARCRASGIEPVVAACMPTGRAAHDAAIRLLDAPPAQRPTGVFCFADAMAMGVYAAAAELGLRIPQDLSVVGFDDMVLINESLSPPLTSIALPHAEMAAWAVERLYGLLDNPDAQPQNLRIVGRVVERESVTRPGS</sequence>
<evidence type="ECO:0000256" key="4">
    <source>
        <dbReference type="ARBA" id="ARBA00023163"/>
    </source>
</evidence>
<dbReference type="Gene3D" id="3.40.50.2300">
    <property type="match status" value="2"/>
</dbReference>
<evidence type="ECO:0000256" key="1">
    <source>
        <dbReference type="ARBA" id="ARBA00022491"/>
    </source>
</evidence>
<keyword evidence="2" id="KW-0805">Transcription regulation</keyword>
<dbReference type="SMART" id="SM00354">
    <property type="entry name" value="HTH_LACI"/>
    <property type="match status" value="1"/>
</dbReference>
<accession>A0A1L7RT57</accession>
<dbReference type="PROSITE" id="PS00356">
    <property type="entry name" value="HTH_LACI_1"/>
    <property type="match status" value="1"/>
</dbReference>
<keyword evidence="1" id="KW-0678">Repressor</keyword>
<dbReference type="Pfam" id="PF00356">
    <property type="entry name" value="LacI"/>
    <property type="match status" value="1"/>
</dbReference>
<keyword evidence="4" id="KW-0804">Transcription</keyword>
<reference evidence="6" key="1">
    <citation type="submission" date="2014-07" db="EMBL/GenBank/DDBJ databases">
        <authorList>
            <person name="Zhang J.E."/>
            <person name="Yang H."/>
            <person name="Guo J."/>
            <person name="Deng Z."/>
            <person name="Luo H."/>
            <person name="Luo M."/>
            <person name="Zhao B."/>
        </authorList>
    </citation>
    <scope>NUCLEOTIDE SEQUENCE</scope>
    <source>
        <strain evidence="6">AM4</strain>
    </source>
</reference>
<dbReference type="PROSITE" id="PS50932">
    <property type="entry name" value="HTH_LACI_2"/>
    <property type="match status" value="1"/>
</dbReference>
<dbReference type="RefSeq" id="WP_210582280.1">
    <property type="nucleotide sequence ID" value="NZ_LK995542.1"/>
</dbReference>
<dbReference type="GO" id="GO:0000976">
    <property type="term" value="F:transcription cis-regulatory region binding"/>
    <property type="evidence" value="ECO:0007669"/>
    <property type="project" value="TreeGrafter"/>
</dbReference>
<evidence type="ECO:0000256" key="3">
    <source>
        <dbReference type="ARBA" id="ARBA00023125"/>
    </source>
</evidence>
<feature type="domain" description="HTH lacI-type" evidence="5">
    <location>
        <begin position="10"/>
        <end position="66"/>
    </location>
</feature>
<dbReference type="CDD" id="cd01392">
    <property type="entry name" value="HTH_LacI"/>
    <property type="match status" value="1"/>
</dbReference>
<proteinExistence type="predicted"/>
<dbReference type="InterPro" id="IPR000843">
    <property type="entry name" value="HTH_LacI"/>
</dbReference>
<dbReference type="SUPFAM" id="SSF47413">
    <property type="entry name" value="lambda repressor-like DNA-binding domains"/>
    <property type="match status" value="1"/>
</dbReference>
<organism evidence="6">
    <name type="scientific">Actinomyces succiniciruminis</name>
    <dbReference type="NCBI Taxonomy" id="1522002"/>
    <lineage>
        <taxon>Bacteria</taxon>
        <taxon>Bacillati</taxon>
        <taxon>Actinomycetota</taxon>
        <taxon>Actinomycetes</taxon>
        <taxon>Actinomycetales</taxon>
        <taxon>Actinomycetaceae</taxon>
        <taxon>Actinomyces</taxon>
    </lineage>
</organism>
<gene>
    <name evidence="6" type="ORF">AAM4_2792</name>
</gene>
<dbReference type="CDD" id="cd06288">
    <property type="entry name" value="PBP1_sucrose_transcription_regulator"/>
    <property type="match status" value="1"/>
</dbReference>
<dbReference type="PANTHER" id="PTHR30146">
    <property type="entry name" value="LACI-RELATED TRANSCRIPTIONAL REPRESSOR"/>
    <property type="match status" value="1"/>
</dbReference>
<dbReference type="Gene3D" id="1.10.260.40">
    <property type="entry name" value="lambda repressor-like DNA-binding domains"/>
    <property type="match status" value="1"/>
</dbReference>
<evidence type="ECO:0000256" key="2">
    <source>
        <dbReference type="ARBA" id="ARBA00023015"/>
    </source>
</evidence>
<protein>
    <submittedName>
        <fullName evidence="6">LacI transcription regulator</fullName>
    </submittedName>
</protein>
<dbReference type="AlphaFoldDB" id="A0A1L7RT57"/>
<dbReference type="InterPro" id="IPR010982">
    <property type="entry name" value="Lambda_DNA-bd_dom_sf"/>
</dbReference>
<evidence type="ECO:0000259" key="5">
    <source>
        <dbReference type="PROSITE" id="PS50932"/>
    </source>
</evidence>
<keyword evidence="3" id="KW-0238">DNA-binding</keyword>
<name>A0A1L7RT57_9ACTO</name>
<dbReference type="PRINTS" id="PR00036">
    <property type="entry name" value="HTHLACI"/>
</dbReference>
<dbReference type="InterPro" id="IPR046335">
    <property type="entry name" value="LacI/GalR-like_sensor"/>
</dbReference>
<dbReference type="Pfam" id="PF13377">
    <property type="entry name" value="Peripla_BP_3"/>
    <property type="match status" value="1"/>
</dbReference>
<dbReference type="PANTHER" id="PTHR30146:SF148">
    <property type="entry name" value="HTH-TYPE TRANSCRIPTIONAL REPRESSOR PURR-RELATED"/>
    <property type="match status" value="1"/>
</dbReference>
<dbReference type="GO" id="GO:0003700">
    <property type="term" value="F:DNA-binding transcription factor activity"/>
    <property type="evidence" value="ECO:0007669"/>
    <property type="project" value="TreeGrafter"/>
</dbReference>
<dbReference type="InterPro" id="IPR028082">
    <property type="entry name" value="Peripla_BP_I"/>
</dbReference>
<dbReference type="SUPFAM" id="SSF53822">
    <property type="entry name" value="Periplasmic binding protein-like I"/>
    <property type="match status" value="1"/>
</dbReference>
<evidence type="ECO:0000313" key="6">
    <source>
        <dbReference type="EMBL" id="CED92624.1"/>
    </source>
</evidence>
<dbReference type="EMBL" id="LK995542">
    <property type="protein sequence ID" value="CED92624.1"/>
    <property type="molecule type" value="Genomic_DNA"/>
</dbReference>